<dbReference type="EMBL" id="GL833141">
    <property type="protein sequence ID" value="EGB05480.1"/>
    <property type="molecule type" value="Genomic_DNA"/>
</dbReference>
<name>F0YHG5_AURAN</name>
<dbReference type="PANTHER" id="PTHR46532:SF11">
    <property type="entry name" value="DYNEIN AXONEMAL HEAVY CHAIN 12"/>
    <property type="match status" value="1"/>
</dbReference>
<dbReference type="RefSeq" id="XP_009039862.1">
    <property type="nucleotide sequence ID" value="XM_009041614.1"/>
</dbReference>
<dbReference type="GO" id="GO:0007018">
    <property type="term" value="P:microtubule-based movement"/>
    <property type="evidence" value="ECO:0007669"/>
    <property type="project" value="InterPro"/>
</dbReference>
<dbReference type="GeneID" id="20218475"/>
<evidence type="ECO:0000313" key="3">
    <source>
        <dbReference type="Proteomes" id="UP000002729"/>
    </source>
</evidence>
<accession>F0YHG5</accession>
<dbReference type="InterPro" id="IPR013594">
    <property type="entry name" value="Dynein_heavy_tail"/>
</dbReference>
<keyword evidence="3" id="KW-1185">Reference proteome</keyword>
<dbReference type="GO" id="GO:0051959">
    <property type="term" value="F:dynein light intermediate chain binding"/>
    <property type="evidence" value="ECO:0007669"/>
    <property type="project" value="InterPro"/>
</dbReference>
<dbReference type="GO" id="GO:0045505">
    <property type="term" value="F:dynein intermediate chain binding"/>
    <property type="evidence" value="ECO:0007669"/>
    <property type="project" value="InterPro"/>
</dbReference>
<dbReference type="AlphaFoldDB" id="F0YHG5"/>
<feature type="domain" description="Dynein heavy chain tail" evidence="1">
    <location>
        <begin position="1"/>
        <end position="148"/>
    </location>
</feature>
<gene>
    <name evidence="2" type="ORF">AURANDRAFT_15168</name>
</gene>
<evidence type="ECO:0000313" key="2">
    <source>
        <dbReference type="EMBL" id="EGB05480.1"/>
    </source>
</evidence>
<dbReference type="Proteomes" id="UP000002729">
    <property type="component" value="Unassembled WGS sequence"/>
</dbReference>
<dbReference type="PANTHER" id="PTHR46532">
    <property type="entry name" value="MALE FERTILITY FACTOR KL5"/>
    <property type="match status" value="1"/>
</dbReference>
<feature type="non-terminal residue" evidence="2">
    <location>
        <position position="153"/>
    </location>
</feature>
<sequence length="153" mass="17825">FAQIDAFVQRCRDLLEVCEGQIQFCRKSSETHGRPGSLPRFGGTRGHEITKALIEIQDQFEQQIDRLRNLDYEILDVKTSHWHDDYNVFKNSVKDLEVMYTNVMNTAFEGVTRVSEAVAVLEIFYSLAKRDAIQRCVEKKTVDMYMLFIHTVE</sequence>
<dbReference type="Pfam" id="PF08385">
    <property type="entry name" value="DHC_N1"/>
    <property type="match status" value="1"/>
</dbReference>
<dbReference type="eggNOG" id="KOG3595">
    <property type="taxonomic scope" value="Eukaryota"/>
</dbReference>
<dbReference type="GO" id="GO:0005858">
    <property type="term" value="C:axonemal dynein complex"/>
    <property type="evidence" value="ECO:0007669"/>
    <property type="project" value="TreeGrafter"/>
</dbReference>
<proteinExistence type="predicted"/>
<evidence type="ECO:0000259" key="1">
    <source>
        <dbReference type="Pfam" id="PF08385"/>
    </source>
</evidence>
<protein>
    <recommendedName>
        <fullName evidence="1">Dynein heavy chain tail domain-containing protein</fullName>
    </recommendedName>
</protein>
<dbReference type="OrthoDB" id="5593012at2759"/>
<reference evidence="2 3" key="1">
    <citation type="journal article" date="2011" name="Proc. Natl. Acad. Sci. U.S.A.">
        <title>Niche of harmful alga Aureococcus anophagefferens revealed through ecogenomics.</title>
        <authorList>
            <person name="Gobler C.J."/>
            <person name="Berry D.L."/>
            <person name="Dyhrman S.T."/>
            <person name="Wilhelm S.W."/>
            <person name="Salamov A."/>
            <person name="Lobanov A.V."/>
            <person name="Zhang Y."/>
            <person name="Collier J.L."/>
            <person name="Wurch L.L."/>
            <person name="Kustka A.B."/>
            <person name="Dill B.D."/>
            <person name="Shah M."/>
            <person name="VerBerkmoes N.C."/>
            <person name="Kuo A."/>
            <person name="Terry A."/>
            <person name="Pangilinan J."/>
            <person name="Lindquist E.A."/>
            <person name="Lucas S."/>
            <person name="Paulsen I.T."/>
            <person name="Hattenrath-Lehmann T.K."/>
            <person name="Talmage S.C."/>
            <person name="Walker E.A."/>
            <person name="Koch F."/>
            <person name="Burson A.M."/>
            <person name="Marcoval M.A."/>
            <person name="Tang Y.Z."/>
            <person name="Lecleir G.R."/>
            <person name="Coyne K.J."/>
            <person name="Berg G.M."/>
            <person name="Bertrand E.M."/>
            <person name="Saito M.A."/>
            <person name="Gladyshev V.N."/>
            <person name="Grigoriev I.V."/>
        </authorList>
    </citation>
    <scope>NUCLEOTIDE SEQUENCE [LARGE SCALE GENOMIC DNA]</scope>
    <source>
        <strain evidence="3">CCMP 1984</strain>
    </source>
</reference>
<dbReference type="InParanoid" id="F0YHG5"/>
<feature type="non-terminal residue" evidence="2">
    <location>
        <position position="1"/>
    </location>
</feature>
<dbReference type="InterPro" id="IPR026983">
    <property type="entry name" value="DHC"/>
</dbReference>
<organism evidence="3">
    <name type="scientific">Aureococcus anophagefferens</name>
    <name type="common">Harmful bloom alga</name>
    <dbReference type="NCBI Taxonomy" id="44056"/>
    <lineage>
        <taxon>Eukaryota</taxon>
        <taxon>Sar</taxon>
        <taxon>Stramenopiles</taxon>
        <taxon>Ochrophyta</taxon>
        <taxon>Pelagophyceae</taxon>
        <taxon>Pelagomonadales</taxon>
        <taxon>Pelagomonadaceae</taxon>
        <taxon>Aureococcus</taxon>
    </lineage>
</organism>
<dbReference type="KEGG" id="aaf:AURANDRAFT_15168"/>